<keyword evidence="3" id="KW-0547">Nucleotide-binding</keyword>
<feature type="region of interest" description="Disordered" evidence="6">
    <location>
        <begin position="277"/>
        <end position="303"/>
    </location>
</feature>
<dbReference type="GO" id="GO:0005524">
    <property type="term" value="F:ATP binding"/>
    <property type="evidence" value="ECO:0007669"/>
    <property type="project" value="UniProtKB-KW"/>
</dbReference>
<dbReference type="InterPro" id="IPR027084">
    <property type="entry name" value="Mps1_cat"/>
</dbReference>
<dbReference type="GO" id="GO:0004674">
    <property type="term" value="F:protein serine/threonine kinase activity"/>
    <property type="evidence" value="ECO:0007669"/>
    <property type="project" value="UniProtKB-KW"/>
</dbReference>
<dbReference type="Proteomes" id="UP000077266">
    <property type="component" value="Unassembled WGS sequence"/>
</dbReference>
<dbReference type="InterPro" id="IPR011009">
    <property type="entry name" value="Kinase-like_dom_sf"/>
</dbReference>
<evidence type="ECO:0000313" key="9">
    <source>
        <dbReference type="Proteomes" id="UP000077266"/>
    </source>
</evidence>
<dbReference type="GO" id="GO:0033316">
    <property type="term" value="P:meiotic spindle assembly checkpoint signaling"/>
    <property type="evidence" value="ECO:0007669"/>
    <property type="project" value="TreeGrafter"/>
</dbReference>
<organism evidence="8 9">
    <name type="scientific">Exidia glandulosa HHB12029</name>
    <dbReference type="NCBI Taxonomy" id="1314781"/>
    <lineage>
        <taxon>Eukaryota</taxon>
        <taxon>Fungi</taxon>
        <taxon>Dikarya</taxon>
        <taxon>Basidiomycota</taxon>
        <taxon>Agaricomycotina</taxon>
        <taxon>Agaricomycetes</taxon>
        <taxon>Auriculariales</taxon>
        <taxon>Exidiaceae</taxon>
        <taxon>Exidia</taxon>
    </lineage>
</organism>
<keyword evidence="9" id="KW-1185">Reference proteome</keyword>
<reference evidence="8 9" key="1">
    <citation type="journal article" date="2016" name="Mol. Biol. Evol.">
        <title>Comparative Genomics of Early-Diverging Mushroom-Forming Fungi Provides Insights into the Origins of Lignocellulose Decay Capabilities.</title>
        <authorList>
            <person name="Nagy L.G."/>
            <person name="Riley R."/>
            <person name="Tritt A."/>
            <person name="Adam C."/>
            <person name="Daum C."/>
            <person name="Floudas D."/>
            <person name="Sun H."/>
            <person name="Yadav J.S."/>
            <person name="Pangilinan J."/>
            <person name="Larsson K.H."/>
            <person name="Matsuura K."/>
            <person name="Barry K."/>
            <person name="Labutti K."/>
            <person name="Kuo R."/>
            <person name="Ohm R.A."/>
            <person name="Bhattacharya S.S."/>
            <person name="Shirouzu T."/>
            <person name="Yoshinaga Y."/>
            <person name="Martin F.M."/>
            <person name="Grigoriev I.V."/>
            <person name="Hibbett D.S."/>
        </authorList>
    </citation>
    <scope>NUCLEOTIDE SEQUENCE [LARGE SCALE GENOMIC DNA]</scope>
    <source>
        <strain evidence="8 9">HHB12029</strain>
    </source>
</reference>
<dbReference type="PANTHER" id="PTHR22974:SF21">
    <property type="entry name" value="DUAL SPECIFICITY PROTEIN KINASE TTK"/>
    <property type="match status" value="1"/>
</dbReference>
<evidence type="ECO:0000256" key="6">
    <source>
        <dbReference type="SAM" id="MobiDB-lite"/>
    </source>
</evidence>
<name>A0A165KZD2_EXIGL</name>
<dbReference type="CDD" id="cd14131">
    <property type="entry name" value="PKc_Mps1"/>
    <property type="match status" value="1"/>
</dbReference>
<evidence type="ECO:0000256" key="1">
    <source>
        <dbReference type="ARBA" id="ARBA00022527"/>
    </source>
</evidence>
<evidence type="ECO:0000256" key="2">
    <source>
        <dbReference type="ARBA" id="ARBA00022679"/>
    </source>
</evidence>
<dbReference type="AlphaFoldDB" id="A0A165KZD2"/>
<feature type="compositionally biased region" description="Pro residues" evidence="6">
    <location>
        <begin position="281"/>
        <end position="303"/>
    </location>
</feature>
<dbReference type="Gene3D" id="3.30.200.20">
    <property type="entry name" value="Phosphorylase Kinase, domain 1"/>
    <property type="match status" value="1"/>
</dbReference>
<dbReference type="PROSITE" id="PS50011">
    <property type="entry name" value="PROTEIN_KINASE_DOM"/>
    <property type="match status" value="1"/>
</dbReference>
<dbReference type="Gene3D" id="1.10.510.10">
    <property type="entry name" value="Transferase(Phosphotransferase) domain 1"/>
    <property type="match status" value="1"/>
</dbReference>
<dbReference type="GO" id="GO:0098813">
    <property type="term" value="P:nuclear chromosome segregation"/>
    <property type="evidence" value="ECO:0007669"/>
    <property type="project" value="UniProtKB-ARBA"/>
</dbReference>
<dbReference type="EMBL" id="KV425934">
    <property type="protein sequence ID" value="KZV97122.1"/>
    <property type="molecule type" value="Genomic_DNA"/>
</dbReference>
<evidence type="ECO:0000256" key="4">
    <source>
        <dbReference type="ARBA" id="ARBA00022777"/>
    </source>
</evidence>
<keyword evidence="4 8" id="KW-0418">Kinase</keyword>
<keyword evidence="5" id="KW-0067">ATP-binding</keyword>
<dbReference type="GO" id="GO:0000776">
    <property type="term" value="C:kinetochore"/>
    <property type="evidence" value="ECO:0007669"/>
    <property type="project" value="TreeGrafter"/>
</dbReference>
<dbReference type="OrthoDB" id="20524at2759"/>
<dbReference type="InParanoid" id="A0A165KZD2"/>
<dbReference type="InterPro" id="IPR000719">
    <property type="entry name" value="Prot_kinase_dom"/>
</dbReference>
<evidence type="ECO:0000259" key="7">
    <source>
        <dbReference type="PROSITE" id="PS50011"/>
    </source>
</evidence>
<gene>
    <name evidence="8" type="ORF">EXIGLDRAFT_608436</name>
</gene>
<dbReference type="InterPro" id="IPR008271">
    <property type="entry name" value="Ser/Thr_kinase_AS"/>
</dbReference>
<dbReference type="GO" id="GO:0004712">
    <property type="term" value="F:protein serine/threonine/tyrosine kinase activity"/>
    <property type="evidence" value="ECO:0007669"/>
    <property type="project" value="TreeGrafter"/>
</dbReference>
<dbReference type="GO" id="GO:0005634">
    <property type="term" value="C:nucleus"/>
    <property type="evidence" value="ECO:0007669"/>
    <property type="project" value="TreeGrafter"/>
</dbReference>
<sequence length="348" mass="38898">MVTGAGNELFALKRVGLESADEDSIQGYLNEISLLRRLDGNQRIIRLFDSEVQIVSNKRVLFMVMECGETDLAKLVAERQSQALEMDWVRYYWRQMLQAVQVIHEEKIVHSDLKPANFVLVKGCLKLIDFGIANAIANDTTNIQRDHQIGTVNFMSPEALEVAPDGMRRFKVGRPSDVWSLGCILYQMIYGHPPFASLSIYHKMKAIPDPEHAISYPEESVPILKVALPAGSTSAAPPSPKRLTHLARPVPKDAIETIARCLVREKEGRATIPELLAGPLLNPPANPAPPPTRTRPASPPVPRPEMHARMAYVDEYYMGQLIGYIVNKSHGRMLGEEETRETASVRFL</sequence>
<dbReference type="PANTHER" id="PTHR22974">
    <property type="entry name" value="MIXED LINEAGE PROTEIN KINASE"/>
    <property type="match status" value="1"/>
</dbReference>
<protein>
    <submittedName>
        <fullName evidence="8">Kinase-like protein</fullName>
    </submittedName>
</protein>
<keyword evidence="1" id="KW-0723">Serine/threonine-protein kinase</keyword>
<dbReference type="GO" id="GO:0034501">
    <property type="term" value="P:protein localization to kinetochore"/>
    <property type="evidence" value="ECO:0007669"/>
    <property type="project" value="TreeGrafter"/>
</dbReference>
<feature type="domain" description="Protein kinase" evidence="7">
    <location>
        <begin position="1"/>
        <end position="281"/>
    </location>
</feature>
<evidence type="ECO:0000256" key="5">
    <source>
        <dbReference type="ARBA" id="ARBA00022840"/>
    </source>
</evidence>
<dbReference type="SUPFAM" id="SSF56112">
    <property type="entry name" value="Protein kinase-like (PK-like)"/>
    <property type="match status" value="1"/>
</dbReference>
<dbReference type="PROSITE" id="PS00108">
    <property type="entry name" value="PROTEIN_KINASE_ST"/>
    <property type="match status" value="1"/>
</dbReference>
<evidence type="ECO:0000313" key="8">
    <source>
        <dbReference type="EMBL" id="KZV97122.1"/>
    </source>
</evidence>
<proteinExistence type="predicted"/>
<dbReference type="GO" id="GO:0007094">
    <property type="term" value="P:mitotic spindle assembly checkpoint signaling"/>
    <property type="evidence" value="ECO:0007669"/>
    <property type="project" value="TreeGrafter"/>
</dbReference>
<dbReference type="Pfam" id="PF00069">
    <property type="entry name" value="Pkinase"/>
    <property type="match status" value="1"/>
</dbReference>
<dbReference type="STRING" id="1314781.A0A165KZD2"/>
<accession>A0A165KZD2</accession>
<dbReference type="SMART" id="SM00220">
    <property type="entry name" value="S_TKc"/>
    <property type="match status" value="1"/>
</dbReference>
<keyword evidence="2" id="KW-0808">Transferase</keyword>
<evidence type="ECO:0000256" key="3">
    <source>
        <dbReference type="ARBA" id="ARBA00022741"/>
    </source>
</evidence>